<dbReference type="EMBL" id="FNDX01000011">
    <property type="protein sequence ID" value="SDJ07077.1"/>
    <property type="molecule type" value="Genomic_DNA"/>
</dbReference>
<dbReference type="PANTHER" id="PTHR43280:SF30">
    <property type="entry name" value="MMSAB OPERON REGULATORY PROTEIN"/>
    <property type="match status" value="1"/>
</dbReference>
<dbReference type="AlphaFoldDB" id="A0A1G8QQU6"/>
<name>A0A1G8QQU6_9BACL</name>
<dbReference type="Pfam" id="PF02311">
    <property type="entry name" value="AraC_binding"/>
    <property type="match status" value="1"/>
</dbReference>
<dbReference type="Pfam" id="PF12833">
    <property type="entry name" value="HTH_18"/>
    <property type="match status" value="1"/>
</dbReference>
<dbReference type="SMART" id="SM00342">
    <property type="entry name" value="HTH_ARAC"/>
    <property type="match status" value="1"/>
</dbReference>
<keyword evidence="3" id="KW-0804">Transcription</keyword>
<dbReference type="STRING" id="1174501.SAMN05216192_111104"/>
<proteinExistence type="predicted"/>
<dbReference type="PROSITE" id="PS00041">
    <property type="entry name" value="HTH_ARAC_FAMILY_1"/>
    <property type="match status" value="1"/>
</dbReference>
<reference evidence="6" key="1">
    <citation type="submission" date="2016-10" db="EMBL/GenBank/DDBJ databases">
        <authorList>
            <person name="Varghese N."/>
            <person name="Submissions S."/>
        </authorList>
    </citation>
    <scope>NUCLEOTIDE SEQUENCE [LARGE SCALE GENOMIC DNA]</scope>
    <source>
        <strain evidence="6">CGMCC 1.11012</strain>
    </source>
</reference>
<keyword evidence="2 5" id="KW-0238">DNA-binding</keyword>
<dbReference type="InterPro" id="IPR009057">
    <property type="entry name" value="Homeodomain-like_sf"/>
</dbReference>
<dbReference type="RefSeq" id="WP_090714489.1">
    <property type="nucleotide sequence ID" value="NZ_CBCSKY010000009.1"/>
</dbReference>
<dbReference type="Gene3D" id="1.10.10.60">
    <property type="entry name" value="Homeodomain-like"/>
    <property type="match status" value="2"/>
</dbReference>
<dbReference type="SUPFAM" id="SSF46689">
    <property type="entry name" value="Homeodomain-like"/>
    <property type="match status" value="2"/>
</dbReference>
<sequence>MDNPEHYEYRIQINPYLLNADLNIIFAGAARPEPLHKIGPAVHPYILIHTVESGCGTFVWQGKSYRLGQGDTFVIFPGVLFSYEADHTEPWSYRWVAIQGPNALEMLKKTGITTTDPIVRGADPEHLAGLFESIERVLEQQSGETVTTLATDGWFRILLAEFARLNVHKLRYSSAGALTDSERAVEQAIRWFQTQYMLPVSIDKLAASLGYHRTHFTKVFKQLTSQSPKQYINQVRLERAKELLRTNLSVEQVGNSCGFTDPLYFSKQFKLWTGESPSQFREGLRRGADGNAGNKKA</sequence>
<dbReference type="SUPFAM" id="SSF51215">
    <property type="entry name" value="Regulatory protein AraC"/>
    <property type="match status" value="1"/>
</dbReference>
<evidence type="ECO:0000256" key="3">
    <source>
        <dbReference type="ARBA" id="ARBA00023163"/>
    </source>
</evidence>
<keyword evidence="6" id="KW-1185">Reference proteome</keyword>
<evidence type="ECO:0000313" key="5">
    <source>
        <dbReference type="EMBL" id="SDJ07077.1"/>
    </source>
</evidence>
<gene>
    <name evidence="5" type="ORF">SAMN05216192_111104</name>
</gene>
<dbReference type="InterPro" id="IPR003313">
    <property type="entry name" value="AraC-bd"/>
</dbReference>
<dbReference type="CDD" id="cd06986">
    <property type="entry name" value="cupin_MmsR-like_N"/>
    <property type="match status" value="1"/>
</dbReference>
<dbReference type="OrthoDB" id="9813413at2"/>
<dbReference type="Proteomes" id="UP000199050">
    <property type="component" value="Unassembled WGS sequence"/>
</dbReference>
<protein>
    <submittedName>
        <fullName evidence="5">AraC-type DNA-binding protein</fullName>
    </submittedName>
</protein>
<dbReference type="Gene3D" id="2.60.120.280">
    <property type="entry name" value="Regulatory protein AraC"/>
    <property type="match status" value="1"/>
</dbReference>
<dbReference type="GO" id="GO:0043565">
    <property type="term" value="F:sequence-specific DNA binding"/>
    <property type="evidence" value="ECO:0007669"/>
    <property type="project" value="InterPro"/>
</dbReference>
<accession>A0A1G8QQU6</accession>
<organism evidence="5 6">
    <name type="scientific">Paenibacillus typhae</name>
    <dbReference type="NCBI Taxonomy" id="1174501"/>
    <lineage>
        <taxon>Bacteria</taxon>
        <taxon>Bacillati</taxon>
        <taxon>Bacillota</taxon>
        <taxon>Bacilli</taxon>
        <taxon>Bacillales</taxon>
        <taxon>Paenibacillaceae</taxon>
        <taxon>Paenibacillus</taxon>
    </lineage>
</organism>
<dbReference type="GO" id="GO:0003700">
    <property type="term" value="F:DNA-binding transcription factor activity"/>
    <property type="evidence" value="ECO:0007669"/>
    <property type="project" value="InterPro"/>
</dbReference>
<evidence type="ECO:0000313" key="6">
    <source>
        <dbReference type="Proteomes" id="UP000199050"/>
    </source>
</evidence>
<dbReference type="PANTHER" id="PTHR43280">
    <property type="entry name" value="ARAC-FAMILY TRANSCRIPTIONAL REGULATOR"/>
    <property type="match status" value="1"/>
</dbReference>
<dbReference type="InterPro" id="IPR018060">
    <property type="entry name" value="HTH_AraC"/>
</dbReference>
<dbReference type="InterPro" id="IPR037923">
    <property type="entry name" value="HTH-like"/>
</dbReference>
<feature type="domain" description="HTH araC/xylS-type" evidence="4">
    <location>
        <begin position="186"/>
        <end position="283"/>
    </location>
</feature>
<evidence type="ECO:0000256" key="1">
    <source>
        <dbReference type="ARBA" id="ARBA00023015"/>
    </source>
</evidence>
<evidence type="ECO:0000259" key="4">
    <source>
        <dbReference type="PROSITE" id="PS01124"/>
    </source>
</evidence>
<dbReference type="InterPro" id="IPR018062">
    <property type="entry name" value="HTH_AraC-typ_CS"/>
</dbReference>
<evidence type="ECO:0000256" key="2">
    <source>
        <dbReference type="ARBA" id="ARBA00023125"/>
    </source>
</evidence>
<dbReference type="PROSITE" id="PS01124">
    <property type="entry name" value="HTH_ARAC_FAMILY_2"/>
    <property type="match status" value="1"/>
</dbReference>
<keyword evidence="1" id="KW-0805">Transcription regulation</keyword>